<keyword evidence="4" id="KW-0238">DNA-binding</keyword>
<name>A0AAU9MAQ4_9ASTR</name>
<keyword evidence="2" id="KW-0611">Plant defense</keyword>
<dbReference type="InterPro" id="IPR051032">
    <property type="entry name" value="AP2/ERF_TF_ERF_subfamily"/>
</dbReference>
<dbReference type="EMBL" id="CAKMRJ010002022">
    <property type="protein sequence ID" value="CAH1424899.1"/>
    <property type="molecule type" value="Genomic_DNA"/>
</dbReference>
<evidence type="ECO:0000256" key="1">
    <source>
        <dbReference type="ARBA" id="ARBA00004123"/>
    </source>
</evidence>
<evidence type="ECO:0000259" key="10">
    <source>
        <dbReference type="PROSITE" id="PS51032"/>
    </source>
</evidence>
<protein>
    <recommendedName>
        <fullName evidence="10">AP2/ERF domain-containing protein</fullName>
    </recommendedName>
</protein>
<dbReference type="Pfam" id="PF00847">
    <property type="entry name" value="AP2"/>
    <property type="match status" value="1"/>
</dbReference>
<dbReference type="GO" id="GO:0006952">
    <property type="term" value="P:defense response"/>
    <property type="evidence" value="ECO:0007669"/>
    <property type="project" value="UniProtKB-KW"/>
</dbReference>
<dbReference type="GO" id="GO:0003677">
    <property type="term" value="F:DNA binding"/>
    <property type="evidence" value="ECO:0007669"/>
    <property type="project" value="UniProtKB-KW"/>
</dbReference>
<evidence type="ECO:0000256" key="8">
    <source>
        <dbReference type="ARBA" id="ARBA00024343"/>
    </source>
</evidence>
<keyword evidence="7" id="KW-0539">Nucleus</keyword>
<keyword evidence="12" id="KW-1185">Reference proteome</keyword>
<evidence type="ECO:0000256" key="9">
    <source>
        <dbReference type="SAM" id="MobiDB-lite"/>
    </source>
</evidence>
<dbReference type="Proteomes" id="UP001157418">
    <property type="component" value="Unassembled WGS sequence"/>
</dbReference>
<dbReference type="CDD" id="cd00018">
    <property type="entry name" value="AP2"/>
    <property type="match status" value="1"/>
</dbReference>
<evidence type="ECO:0000313" key="12">
    <source>
        <dbReference type="Proteomes" id="UP001157418"/>
    </source>
</evidence>
<dbReference type="FunFam" id="3.30.730.10:FF:000001">
    <property type="entry name" value="Ethylene-responsive transcription factor 2"/>
    <property type="match status" value="1"/>
</dbReference>
<comment type="similarity">
    <text evidence="8">Belongs to the AP2/ERF transcription factor family. ERF subfamily.</text>
</comment>
<accession>A0AAU9MAQ4</accession>
<dbReference type="PRINTS" id="PR00367">
    <property type="entry name" value="ETHRSPELEMNT"/>
</dbReference>
<proteinExistence type="inferred from homology"/>
<feature type="domain" description="AP2/ERF" evidence="10">
    <location>
        <begin position="77"/>
        <end position="134"/>
    </location>
</feature>
<dbReference type="PROSITE" id="PS51032">
    <property type="entry name" value="AP2_ERF"/>
    <property type="match status" value="1"/>
</dbReference>
<dbReference type="PANTHER" id="PTHR31985">
    <property type="entry name" value="ETHYLENE-RESPONSIVE TRANSCRIPTION FACTOR ERF042-RELATED"/>
    <property type="match status" value="1"/>
</dbReference>
<feature type="compositionally biased region" description="Low complexity" evidence="9">
    <location>
        <begin position="179"/>
        <end position="191"/>
    </location>
</feature>
<comment type="caution">
    <text evidence="11">The sequence shown here is derived from an EMBL/GenBank/DDBJ whole genome shotgun (WGS) entry which is preliminary data.</text>
</comment>
<dbReference type="SMART" id="SM00380">
    <property type="entry name" value="AP2"/>
    <property type="match status" value="1"/>
</dbReference>
<feature type="region of interest" description="Disordered" evidence="9">
    <location>
        <begin position="1"/>
        <end position="80"/>
    </location>
</feature>
<dbReference type="InterPro" id="IPR036955">
    <property type="entry name" value="AP2/ERF_dom_sf"/>
</dbReference>
<feature type="compositionally biased region" description="Low complexity" evidence="9">
    <location>
        <begin position="11"/>
        <end position="30"/>
    </location>
</feature>
<dbReference type="SUPFAM" id="SSF54171">
    <property type="entry name" value="DNA-binding domain"/>
    <property type="match status" value="1"/>
</dbReference>
<evidence type="ECO:0000256" key="4">
    <source>
        <dbReference type="ARBA" id="ARBA00023125"/>
    </source>
</evidence>
<dbReference type="InterPro" id="IPR016177">
    <property type="entry name" value="DNA-bd_dom_sf"/>
</dbReference>
<comment type="subcellular location">
    <subcellularLocation>
        <location evidence="1">Nucleus</location>
    </subcellularLocation>
</comment>
<dbReference type="GO" id="GO:0005634">
    <property type="term" value="C:nucleus"/>
    <property type="evidence" value="ECO:0007669"/>
    <property type="project" value="UniProtKB-SubCell"/>
</dbReference>
<evidence type="ECO:0000256" key="3">
    <source>
        <dbReference type="ARBA" id="ARBA00023015"/>
    </source>
</evidence>
<gene>
    <name evidence="11" type="ORF">LVIROSA_LOCUS12075</name>
</gene>
<dbReference type="InterPro" id="IPR001471">
    <property type="entry name" value="AP2/ERF_dom"/>
</dbReference>
<dbReference type="AlphaFoldDB" id="A0AAU9MAQ4"/>
<evidence type="ECO:0000256" key="5">
    <source>
        <dbReference type="ARBA" id="ARBA00023159"/>
    </source>
</evidence>
<sequence>MENASQVNQFSSSMSTTTSTFTTSATRTITCRSKECKSHRGSIRARKGNNGNEEKKLSKTGGDASCGGGEDGEEHHTYRGVRKRSWGKWVSEIREPRKKSRIWLGTFWTAEMAARAHDVAAIAIKGTSAYLNFPQLAHLLPQPATRSPKDIREAAAKAAAMTCGGDGDRADEPDSQPILSHSQSSTTLSSSENTQDGAETESQEIMASDDDTFFDLPDLSLHNTDLSDGFFNASSWQVVAGVDSAFRLGSEEPFLWEIY</sequence>
<dbReference type="PANTHER" id="PTHR31985:SF130">
    <property type="entry name" value="ETHYLENE-RESPONSIVE TRANSCRIPTION FACTOR ERF034"/>
    <property type="match status" value="1"/>
</dbReference>
<reference evidence="11 12" key="1">
    <citation type="submission" date="2022-01" db="EMBL/GenBank/DDBJ databases">
        <authorList>
            <person name="Xiong W."/>
            <person name="Schranz E."/>
        </authorList>
    </citation>
    <scope>NUCLEOTIDE SEQUENCE [LARGE SCALE GENOMIC DNA]</scope>
</reference>
<evidence type="ECO:0000256" key="2">
    <source>
        <dbReference type="ARBA" id="ARBA00022821"/>
    </source>
</evidence>
<dbReference type="GO" id="GO:0003700">
    <property type="term" value="F:DNA-binding transcription factor activity"/>
    <property type="evidence" value="ECO:0007669"/>
    <property type="project" value="InterPro"/>
</dbReference>
<keyword evidence="5" id="KW-0010">Activator</keyword>
<keyword evidence="3" id="KW-0805">Transcription regulation</keyword>
<feature type="region of interest" description="Disordered" evidence="9">
    <location>
        <begin position="158"/>
        <end position="205"/>
    </location>
</feature>
<evidence type="ECO:0000256" key="7">
    <source>
        <dbReference type="ARBA" id="ARBA00023242"/>
    </source>
</evidence>
<keyword evidence="6" id="KW-0804">Transcription</keyword>
<dbReference type="Gene3D" id="3.30.730.10">
    <property type="entry name" value="AP2/ERF domain"/>
    <property type="match status" value="1"/>
</dbReference>
<evidence type="ECO:0000313" key="11">
    <source>
        <dbReference type="EMBL" id="CAH1424899.1"/>
    </source>
</evidence>
<feature type="compositionally biased region" description="Polar residues" evidence="9">
    <location>
        <begin position="1"/>
        <end position="10"/>
    </location>
</feature>
<evidence type="ECO:0000256" key="6">
    <source>
        <dbReference type="ARBA" id="ARBA00023163"/>
    </source>
</evidence>
<organism evidence="11 12">
    <name type="scientific">Lactuca virosa</name>
    <dbReference type="NCBI Taxonomy" id="75947"/>
    <lineage>
        <taxon>Eukaryota</taxon>
        <taxon>Viridiplantae</taxon>
        <taxon>Streptophyta</taxon>
        <taxon>Embryophyta</taxon>
        <taxon>Tracheophyta</taxon>
        <taxon>Spermatophyta</taxon>
        <taxon>Magnoliopsida</taxon>
        <taxon>eudicotyledons</taxon>
        <taxon>Gunneridae</taxon>
        <taxon>Pentapetalae</taxon>
        <taxon>asterids</taxon>
        <taxon>campanulids</taxon>
        <taxon>Asterales</taxon>
        <taxon>Asteraceae</taxon>
        <taxon>Cichorioideae</taxon>
        <taxon>Cichorieae</taxon>
        <taxon>Lactucinae</taxon>
        <taxon>Lactuca</taxon>
    </lineage>
</organism>